<feature type="transmembrane region" description="Helical" evidence="8">
    <location>
        <begin position="72"/>
        <end position="90"/>
    </location>
</feature>
<name>A0ABW5BUX4_9BACI</name>
<dbReference type="Pfam" id="PF03845">
    <property type="entry name" value="Spore_permease"/>
    <property type="match status" value="1"/>
</dbReference>
<evidence type="ECO:0000313" key="9">
    <source>
        <dbReference type="EMBL" id="MFD2213434.1"/>
    </source>
</evidence>
<keyword evidence="10" id="KW-1185">Reference proteome</keyword>
<feature type="transmembrane region" description="Helical" evidence="8">
    <location>
        <begin position="260"/>
        <end position="281"/>
    </location>
</feature>
<evidence type="ECO:0000256" key="2">
    <source>
        <dbReference type="ARBA" id="ARBA00007998"/>
    </source>
</evidence>
<protein>
    <submittedName>
        <fullName evidence="9">Endospore germination permease</fullName>
    </submittedName>
</protein>
<dbReference type="PANTHER" id="PTHR34975">
    <property type="entry name" value="SPORE GERMINATION PROTEIN A2"/>
    <property type="match status" value="1"/>
</dbReference>
<evidence type="ECO:0000256" key="4">
    <source>
        <dbReference type="ARBA" id="ARBA00022544"/>
    </source>
</evidence>
<evidence type="ECO:0000313" key="10">
    <source>
        <dbReference type="Proteomes" id="UP001597318"/>
    </source>
</evidence>
<dbReference type="InterPro" id="IPR004761">
    <property type="entry name" value="Spore_GerAB"/>
</dbReference>
<dbReference type="EMBL" id="JBHUIK010000001">
    <property type="protein sequence ID" value="MFD2213434.1"/>
    <property type="molecule type" value="Genomic_DNA"/>
</dbReference>
<evidence type="ECO:0000256" key="3">
    <source>
        <dbReference type="ARBA" id="ARBA00022448"/>
    </source>
</evidence>
<keyword evidence="5 8" id="KW-0812">Transmembrane</keyword>
<proteinExistence type="inferred from homology"/>
<feature type="transmembrane region" description="Helical" evidence="8">
    <location>
        <begin position="210"/>
        <end position="231"/>
    </location>
</feature>
<evidence type="ECO:0000256" key="6">
    <source>
        <dbReference type="ARBA" id="ARBA00022989"/>
    </source>
</evidence>
<feature type="transmembrane region" description="Helical" evidence="8">
    <location>
        <begin position="130"/>
        <end position="152"/>
    </location>
</feature>
<dbReference type="PANTHER" id="PTHR34975:SF2">
    <property type="entry name" value="SPORE GERMINATION PROTEIN A2"/>
    <property type="match status" value="1"/>
</dbReference>
<keyword evidence="3" id="KW-0813">Transport</keyword>
<feature type="transmembrane region" description="Helical" evidence="8">
    <location>
        <begin position="39"/>
        <end position="60"/>
    </location>
</feature>
<comment type="subcellular location">
    <subcellularLocation>
        <location evidence="1">Membrane</location>
        <topology evidence="1">Multi-pass membrane protein</topology>
    </subcellularLocation>
</comment>
<feature type="transmembrane region" description="Helical" evidence="8">
    <location>
        <begin position="293"/>
        <end position="312"/>
    </location>
</feature>
<feature type="transmembrane region" description="Helical" evidence="8">
    <location>
        <begin position="324"/>
        <end position="344"/>
    </location>
</feature>
<evidence type="ECO:0000256" key="8">
    <source>
        <dbReference type="SAM" id="Phobius"/>
    </source>
</evidence>
<keyword evidence="4" id="KW-0309">Germination</keyword>
<dbReference type="NCBIfam" id="TIGR00912">
    <property type="entry name" value="2A0309"/>
    <property type="match status" value="1"/>
</dbReference>
<organism evidence="9 10">
    <name type="scientific">Metabacillus endolithicus</name>
    <dbReference type="NCBI Taxonomy" id="1535204"/>
    <lineage>
        <taxon>Bacteria</taxon>
        <taxon>Bacillati</taxon>
        <taxon>Bacillota</taxon>
        <taxon>Bacilli</taxon>
        <taxon>Bacillales</taxon>
        <taxon>Bacillaceae</taxon>
        <taxon>Metabacillus</taxon>
    </lineage>
</organism>
<sequence>MKHNISVFQFALIIANTLITSALITLPQIMTQLSEQNTWLVPLITYPLFLLILFLCFHGDINLTRENPKSRLNKLFTVTIGIFLLTSYLRDLRAFIDYISSYLLPNTPIEVISIVLSLTLLYISASGLEVIARITVIQFVVLAVLILILPILTVNEIDITNVAPIINQDEMFNMMKSSFIFFPWMGEAFIALYLAGFIGKKKDLNRGAMLGVSLGFLLFFVLTFTNIAVLGEQIVSDATYPNIIMIQEINITDFLDRIDLIIVIIWMPTLLSKLALTLYCIHKTLFQLKGKGSSQLLSPLSLFLGILAIVLFETNIQHLEYSFYTWTTVGILLEMIILILFVVMKIMRHVKEKKADNRSKSH</sequence>
<feature type="transmembrane region" description="Helical" evidence="8">
    <location>
        <begin position="102"/>
        <end position="123"/>
    </location>
</feature>
<reference evidence="10" key="1">
    <citation type="journal article" date="2019" name="Int. J. Syst. Evol. Microbiol.">
        <title>The Global Catalogue of Microorganisms (GCM) 10K type strain sequencing project: providing services to taxonomists for standard genome sequencing and annotation.</title>
        <authorList>
            <consortium name="The Broad Institute Genomics Platform"/>
            <consortium name="The Broad Institute Genome Sequencing Center for Infectious Disease"/>
            <person name="Wu L."/>
            <person name="Ma J."/>
        </authorList>
    </citation>
    <scope>NUCLEOTIDE SEQUENCE [LARGE SCALE GENOMIC DNA]</scope>
    <source>
        <strain evidence="10">CGMCC 1.15474</strain>
    </source>
</reference>
<keyword evidence="6 8" id="KW-1133">Transmembrane helix</keyword>
<gene>
    <name evidence="9" type="ORF">ACFSKK_06965</name>
</gene>
<evidence type="ECO:0000256" key="1">
    <source>
        <dbReference type="ARBA" id="ARBA00004141"/>
    </source>
</evidence>
<evidence type="ECO:0000256" key="7">
    <source>
        <dbReference type="ARBA" id="ARBA00023136"/>
    </source>
</evidence>
<comment type="caution">
    <text evidence="9">The sequence shown here is derived from an EMBL/GenBank/DDBJ whole genome shotgun (WGS) entry which is preliminary data.</text>
</comment>
<feature type="transmembrane region" description="Helical" evidence="8">
    <location>
        <begin position="179"/>
        <end position="198"/>
    </location>
</feature>
<accession>A0ABW5BUX4</accession>
<dbReference type="Proteomes" id="UP001597318">
    <property type="component" value="Unassembled WGS sequence"/>
</dbReference>
<dbReference type="RefSeq" id="WP_379050756.1">
    <property type="nucleotide sequence ID" value="NZ_JBHUIK010000001.1"/>
</dbReference>
<comment type="similarity">
    <text evidence="2">Belongs to the amino acid-polyamine-organocation (APC) superfamily. Spore germination protein (SGP) (TC 2.A.3.9) family.</text>
</comment>
<feature type="transmembrane region" description="Helical" evidence="8">
    <location>
        <begin position="7"/>
        <end position="27"/>
    </location>
</feature>
<keyword evidence="7 8" id="KW-0472">Membrane</keyword>
<evidence type="ECO:0000256" key="5">
    <source>
        <dbReference type="ARBA" id="ARBA00022692"/>
    </source>
</evidence>